<accession>A0A2U8I2Q2</accession>
<evidence type="ECO:0000259" key="1">
    <source>
        <dbReference type="Pfam" id="PF00535"/>
    </source>
</evidence>
<organism evidence="2 3">
    <name type="scientific">Candidatus Fukatsuia symbiotica</name>
    <dbReference type="NCBI Taxonomy" id="1878942"/>
    <lineage>
        <taxon>Bacteria</taxon>
        <taxon>Pseudomonadati</taxon>
        <taxon>Pseudomonadota</taxon>
        <taxon>Gammaproteobacteria</taxon>
        <taxon>Enterobacterales</taxon>
        <taxon>Yersiniaceae</taxon>
        <taxon>Candidatus Fukatsuia</taxon>
    </lineage>
</organism>
<dbReference type="Pfam" id="PF00535">
    <property type="entry name" value="Glycos_transf_2"/>
    <property type="match status" value="1"/>
</dbReference>
<evidence type="ECO:0000313" key="2">
    <source>
        <dbReference type="EMBL" id="AWK13381.1"/>
    </source>
</evidence>
<name>A0A2U8I2Q2_9GAMM</name>
<protein>
    <recommendedName>
        <fullName evidence="1">Glycosyltransferase 2-like domain-containing protein</fullName>
    </recommendedName>
</protein>
<feature type="domain" description="Glycosyltransferase 2-like" evidence="1">
    <location>
        <begin position="6"/>
        <end position="103"/>
    </location>
</feature>
<gene>
    <name evidence="2" type="ORF">CCS41_00935</name>
</gene>
<dbReference type="PANTHER" id="PTHR22916:SF3">
    <property type="entry name" value="UDP-GLCNAC:BETAGAL BETA-1,3-N-ACETYLGLUCOSAMINYLTRANSFERASE-LIKE PROTEIN 1"/>
    <property type="match status" value="1"/>
</dbReference>
<dbReference type="AlphaFoldDB" id="A0A2U8I2Q2"/>
<keyword evidence="3" id="KW-1185">Reference proteome</keyword>
<sequence>MKIKYSIIMPCHNTSDFIDKTLKKISFLLLSRNDVEIIFVDDGSTDDTYKKLSSFSFEKMLIVRKKNGGVSSARNQGILHATGDYILFLDADDFYSYNIFEKLDAVTSTIDLIFFGYNTVNLNDNIIRNYALSDSDNINTLFSKNDSELLLSNFFLKKIYFHICAVAIRRKFIQANNIFFDELVYYGEDIDFIIRAISLTNNIFYIKDILFHYVNRPNSTVKEPVSMSQLTRIDSSEKLYLYFSTNNYSMDLVKKFNFYHLTLHIHLILGIFRKGLKTDGTDDVYDQISKITLLLKRKIKFPYTILGLKCYIFYKILCLIPANRYKNFILFSQRYLK</sequence>
<dbReference type="STRING" id="1878942.GCA_900128755_00545"/>
<dbReference type="RefSeq" id="WP_083429607.1">
    <property type="nucleotide sequence ID" value="NZ_CP021659.1"/>
</dbReference>
<dbReference type="PANTHER" id="PTHR22916">
    <property type="entry name" value="GLYCOSYLTRANSFERASE"/>
    <property type="match status" value="1"/>
</dbReference>
<dbReference type="OrthoDB" id="6813549at2"/>
<dbReference type="Proteomes" id="UP000261875">
    <property type="component" value="Chromosome"/>
</dbReference>
<dbReference type="InterPro" id="IPR001173">
    <property type="entry name" value="Glyco_trans_2-like"/>
</dbReference>
<proteinExistence type="predicted"/>
<dbReference type="InterPro" id="IPR029044">
    <property type="entry name" value="Nucleotide-diphossugar_trans"/>
</dbReference>
<dbReference type="Gene3D" id="3.90.550.10">
    <property type="entry name" value="Spore Coat Polysaccharide Biosynthesis Protein SpsA, Chain A"/>
    <property type="match status" value="1"/>
</dbReference>
<dbReference type="EMBL" id="CP021659">
    <property type="protein sequence ID" value="AWK13381.1"/>
    <property type="molecule type" value="Genomic_DNA"/>
</dbReference>
<dbReference type="KEGG" id="fsm:CCS41_00935"/>
<dbReference type="SUPFAM" id="SSF53448">
    <property type="entry name" value="Nucleotide-diphospho-sugar transferases"/>
    <property type="match status" value="1"/>
</dbReference>
<dbReference type="GO" id="GO:0016758">
    <property type="term" value="F:hexosyltransferase activity"/>
    <property type="evidence" value="ECO:0007669"/>
    <property type="project" value="UniProtKB-ARBA"/>
</dbReference>
<dbReference type="CDD" id="cd00761">
    <property type="entry name" value="Glyco_tranf_GTA_type"/>
    <property type="match status" value="1"/>
</dbReference>
<evidence type="ECO:0000313" key="3">
    <source>
        <dbReference type="Proteomes" id="UP000261875"/>
    </source>
</evidence>
<reference evidence="2 3" key="1">
    <citation type="submission" date="2017-05" db="EMBL/GenBank/DDBJ databases">
        <title>Genome sequence of Candidatus Fukatsuia symbiotica and Candidatus Hamiltonella defensa from Acyrthosiphon pisum strain 5D.</title>
        <authorList>
            <person name="Patel V.A."/>
            <person name="Chevignon G."/>
            <person name="Russell J.A."/>
            <person name="Oliver K.M."/>
        </authorList>
    </citation>
    <scope>NUCLEOTIDE SEQUENCE [LARGE SCALE GENOMIC DNA]</scope>
    <source>
        <strain evidence="2 3">5D</strain>
    </source>
</reference>